<comment type="pathway">
    <text evidence="11">Cofactor biosynthesis; thiamine diphosphate biosynthesis.</text>
</comment>
<dbReference type="EMBL" id="CP002727">
    <property type="protein sequence ID" value="AEF23851.1"/>
    <property type="molecule type" value="Genomic_DNA"/>
</dbReference>
<comment type="similarity">
    <text evidence="11">Belongs to the ThiI family.</text>
</comment>
<dbReference type="Gene3D" id="3.30.2130.30">
    <property type="match status" value="1"/>
</dbReference>
<dbReference type="NCBIfam" id="TIGR00342">
    <property type="entry name" value="tRNA uracil 4-sulfurtransferase ThiI"/>
    <property type="match status" value="1"/>
</dbReference>
<keyword evidence="7 11" id="KW-0694">RNA-binding</keyword>
<dbReference type="Proteomes" id="UP000000686">
    <property type="component" value="Chromosome"/>
</dbReference>
<dbReference type="CDD" id="cd11716">
    <property type="entry name" value="THUMP_ThiI"/>
    <property type="match status" value="1"/>
</dbReference>
<dbReference type="PROSITE" id="PS51165">
    <property type="entry name" value="THUMP"/>
    <property type="match status" value="1"/>
</dbReference>
<dbReference type="GO" id="GO:0009228">
    <property type="term" value="P:thiamine biosynthetic process"/>
    <property type="evidence" value="ECO:0007669"/>
    <property type="project" value="UniProtKB-KW"/>
</dbReference>
<dbReference type="InterPro" id="IPR049961">
    <property type="entry name" value="ThiI_N"/>
</dbReference>
<dbReference type="InterPro" id="IPR014729">
    <property type="entry name" value="Rossmann-like_a/b/a_fold"/>
</dbReference>
<keyword evidence="8 11" id="KW-0784">Thiamine biosynthesis</keyword>
<dbReference type="Pfam" id="PF02926">
    <property type="entry name" value="THUMP"/>
    <property type="match status" value="1"/>
</dbReference>
<keyword evidence="10" id="KW-0676">Redox-active center</keyword>
<dbReference type="GO" id="GO:0005524">
    <property type="term" value="F:ATP binding"/>
    <property type="evidence" value="ECO:0007669"/>
    <property type="project" value="UniProtKB-UniRule"/>
</dbReference>
<dbReference type="HOGENOM" id="CLU_037952_4_1_6"/>
<dbReference type="SMART" id="SM00981">
    <property type="entry name" value="THUMP"/>
    <property type="match status" value="1"/>
</dbReference>
<dbReference type="AlphaFoldDB" id="F6AHE8"/>
<comment type="function">
    <text evidence="11">Catalyzes the ATP-dependent transfer of a sulfur to tRNA to produce 4-thiouridine in position 8 of tRNAs, which functions as a near-UV photosensor. Also catalyzes the transfer of sulfur to the sulfur carrier protein ThiS, forming ThiS-thiocarboxylate. This is a step in the synthesis of thiazole, in the thiamine biosynthesis pathway. The sulfur is donated as persulfide by IscS.</text>
</comment>
<dbReference type="OrthoDB" id="9773948at2"/>
<dbReference type="InterPro" id="IPR054173">
    <property type="entry name" value="ThiI_fer"/>
</dbReference>
<dbReference type="InterPro" id="IPR026340">
    <property type="entry name" value="THII_Thiazole_biosynth_dom"/>
</dbReference>
<evidence type="ECO:0000256" key="4">
    <source>
        <dbReference type="ARBA" id="ARBA00022679"/>
    </source>
</evidence>
<dbReference type="eggNOG" id="COG0301">
    <property type="taxonomic scope" value="Bacteria"/>
</dbReference>
<comment type="caution">
    <text evidence="11">Lacks conserved residue(s) required for the propagation of feature annotation.</text>
</comment>
<dbReference type="PROSITE" id="PS50206">
    <property type="entry name" value="RHODANESE_3"/>
    <property type="match status" value="1"/>
</dbReference>
<dbReference type="InterPro" id="IPR036873">
    <property type="entry name" value="Rhodanese-like_dom_sf"/>
</dbReference>
<feature type="binding site" evidence="11">
    <location>
        <position position="289"/>
    </location>
    <ligand>
        <name>ATP</name>
        <dbReference type="ChEBI" id="CHEBI:30616"/>
    </ligand>
</feature>
<dbReference type="InterPro" id="IPR004114">
    <property type="entry name" value="THUMP_dom"/>
</dbReference>
<dbReference type="GO" id="GO:0005829">
    <property type="term" value="C:cytosol"/>
    <property type="evidence" value="ECO:0007669"/>
    <property type="project" value="TreeGrafter"/>
</dbReference>
<evidence type="ECO:0000256" key="2">
    <source>
        <dbReference type="ARBA" id="ARBA00022490"/>
    </source>
</evidence>
<dbReference type="KEGG" id="pfv:Psefu_3895"/>
<keyword evidence="9" id="KW-1015">Disulfide bond</keyword>
<evidence type="ECO:0000256" key="10">
    <source>
        <dbReference type="ARBA" id="ARBA00023284"/>
    </source>
</evidence>
<dbReference type="InterPro" id="IPR003720">
    <property type="entry name" value="tRNA_STrfase"/>
</dbReference>
<keyword evidence="6 11" id="KW-0067">ATP-binding</keyword>
<dbReference type="RefSeq" id="WP_013792974.1">
    <property type="nucleotide sequence ID" value="NC_015556.1"/>
</dbReference>
<dbReference type="GO" id="GO:0052837">
    <property type="term" value="P:thiazole biosynthetic process"/>
    <property type="evidence" value="ECO:0007669"/>
    <property type="project" value="InterPro"/>
</dbReference>
<dbReference type="GO" id="GO:0000049">
    <property type="term" value="F:tRNA binding"/>
    <property type="evidence" value="ECO:0007669"/>
    <property type="project" value="UniProtKB-UniRule"/>
</dbReference>
<name>F6AHE8_PSEF1</name>
<comment type="catalytic activity">
    <reaction evidence="11">
        <text>[ThiI sulfur-carrier protein]-S-sulfanyl-L-cysteine + a uridine in tRNA + 2 reduced [2Fe-2S]-[ferredoxin] + ATP + H(+) = [ThiI sulfur-carrier protein]-L-cysteine + a 4-thiouridine in tRNA + 2 oxidized [2Fe-2S]-[ferredoxin] + AMP + diphosphate</text>
        <dbReference type="Rhea" id="RHEA:24176"/>
        <dbReference type="Rhea" id="RHEA-COMP:10000"/>
        <dbReference type="Rhea" id="RHEA-COMP:10001"/>
        <dbReference type="Rhea" id="RHEA-COMP:13337"/>
        <dbReference type="Rhea" id="RHEA-COMP:13338"/>
        <dbReference type="Rhea" id="RHEA-COMP:13339"/>
        <dbReference type="Rhea" id="RHEA-COMP:13340"/>
        <dbReference type="ChEBI" id="CHEBI:15378"/>
        <dbReference type="ChEBI" id="CHEBI:29950"/>
        <dbReference type="ChEBI" id="CHEBI:30616"/>
        <dbReference type="ChEBI" id="CHEBI:33019"/>
        <dbReference type="ChEBI" id="CHEBI:33737"/>
        <dbReference type="ChEBI" id="CHEBI:33738"/>
        <dbReference type="ChEBI" id="CHEBI:61963"/>
        <dbReference type="ChEBI" id="CHEBI:65315"/>
        <dbReference type="ChEBI" id="CHEBI:136798"/>
        <dbReference type="ChEBI" id="CHEBI:456215"/>
        <dbReference type="EC" id="2.8.1.4"/>
    </reaction>
</comment>
<keyword evidence="15" id="KW-1185">Reference proteome</keyword>
<feature type="domain" description="Rhodanese" evidence="12">
    <location>
        <begin position="405"/>
        <end position="481"/>
    </location>
</feature>
<evidence type="ECO:0000313" key="14">
    <source>
        <dbReference type="EMBL" id="AEF23851.1"/>
    </source>
</evidence>
<sequence length="484" mass="54654">MKLIVKVFPEITIKSPPVRKNFIRQLAKNIRVVLRDLDPQLQVTGVWDNLEVKTEVAEPKVQQEIIERLSCVPGIVHFLQIDEYPLGDFDDIVAKCKLHYGEQLAGKIFSVRCKRGGRHAFSSIDVERYVGSQLRQQCGAAGIDLKKPEVEVRIEIRDQRLYVIHHQHPGLGGYPLGSLEQTLVLMSGGFDSTVAAYQIMRRGLMSHFCFFNLGGRAHELGVMEVAHYLWKKYGSSQRVLFISVPFEEVLGEILGKVDNSYMGVTLKRMMLRAASRLAERLQIDALVTGEAISQVSSQTLPNLSVIDSVTDKLVLRPLIASHKQDIIDTAEAIGTAEFARHMPEYCGVISVNPTTNAKPHRVVHEEEQFDMAVLERALERARLIAIDRVIEELGQDVQVEEVTDALPGHVVIDIRHPDQAEDEPLEIEGVEVQALPFYAINNRFKELDENRQYLLYCDRGVMSRLHAHHLLSEGHANVRVYRPA</sequence>
<comment type="catalytic activity">
    <reaction evidence="11">
        <text>[ThiS sulfur-carrier protein]-C-terminal Gly-Gly-AMP + S-sulfanyl-L-cysteinyl-[cysteine desulfurase] + AH2 = [ThiS sulfur-carrier protein]-C-terminal-Gly-aminoethanethioate + L-cysteinyl-[cysteine desulfurase] + A + AMP + 2 H(+)</text>
        <dbReference type="Rhea" id="RHEA:43340"/>
        <dbReference type="Rhea" id="RHEA-COMP:12157"/>
        <dbReference type="Rhea" id="RHEA-COMP:12158"/>
        <dbReference type="Rhea" id="RHEA-COMP:12910"/>
        <dbReference type="Rhea" id="RHEA-COMP:19908"/>
        <dbReference type="ChEBI" id="CHEBI:13193"/>
        <dbReference type="ChEBI" id="CHEBI:15378"/>
        <dbReference type="ChEBI" id="CHEBI:17499"/>
        <dbReference type="ChEBI" id="CHEBI:29950"/>
        <dbReference type="ChEBI" id="CHEBI:61963"/>
        <dbReference type="ChEBI" id="CHEBI:90618"/>
        <dbReference type="ChEBI" id="CHEBI:232372"/>
        <dbReference type="ChEBI" id="CHEBI:456215"/>
    </reaction>
</comment>
<accession>F6AHE8</accession>
<evidence type="ECO:0000259" key="12">
    <source>
        <dbReference type="PROSITE" id="PS50206"/>
    </source>
</evidence>
<dbReference type="PANTHER" id="PTHR43209">
    <property type="entry name" value="TRNA SULFURTRANSFERASE"/>
    <property type="match status" value="1"/>
</dbReference>
<dbReference type="PANTHER" id="PTHR43209:SF1">
    <property type="entry name" value="TRNA SULFURTRANSFERASE"/>
    <property type="match status" value="1"/>
</dbReference>
<dbReference type="Pfam" id="PF22025">
    <property type="entry name" value="ThiI_fer"/>
    <property type="match status" value="1"/>
</dbReference>
<evidence type="ECO:0000256" key="11">
    <source>
        <dbReference type="HAMAP-Rule" id="MF_00021"/>
    </source>
</evidence>
<feature type="domain" description="THUMP" evidence="13">
    <location>
        <begin position="63"/>
        <end position="167"/>
    </location>
</feature>
<gene>
    <name evidence="11" type="primary">thiI</name>
    <name evidence="14" type="ordered locus">Psefu_3895</name>
</gene>
<evidence type="ECO:0000256" key="7">
    <source>
        <dbReference type="ARBA" id="ARBA00022884"/>
    </source>
</evidence>
<feature type="binding site" evidence="11">
    <location>
        <position position="298"/>
    </location>
    <ligand>
        <name>ATP</name>
        <dbReference type="ChEBI" id="CHEBI:30616"/>
    </ligand>
</feature>
<dbReference type="HAMAP" id="MF_00021">
    <property type="entry name" value="ThiI"/>
    <property type="match status" value="1"/>
</dbReference>
<dbReference type="STRING" id="743720.Psefu_3895"/>
<dbReference type="GO" id="GO:0004810">
    <property type="term" value="F:CCA tRNA nucleotidyltransferase activity"/>
    <property type="evidence" value="ECO:0007669"/>
    <property type="project" value="InterPro"/>
</dbReference>
<evidence type="ECO:0000256" key="6">
    <source>
        <dbReference type="ARBA" id="ARBA00022840"/>
    </source>
</evidence>
<evidence type="ECO:0000256" key="5">
    <source>
        <dbReference type="ARBA" id="ARBA00022741"/>
    </source>
</evidence>
<dbReference type="SUPFAM" id="SSF52821">
    <property type="entry name" value="Rhodanese/Cell cycle control phosphatase"/>
    <property type="match status" value="1"/>
</dbReference>
<evidence type="ECO:0000256" key="9">
    <source>
        <dbReference type="ARBA" id="ARBA00023157"/>
    </source>
</evidence>
<dbReference type="InterPro" id="IPR049962">
    <property type="entry name" value="THUMP_ThiI"/>
</dbReference>
<keyword evidence="3 11" id="KW-0820">tRNA-binding</keyword>
<evidence type="ECO:0000256" key="1">
    <source>
        <dbReference type="ARBA" id="ARBA00004496"/>
    </source>
</evidence>
<evidence type="ECO:0000256" key="8">
    <source>
        <dbReference type="ARBA" id="ARBA00022977"/>
    </source>
</evidence>
<keyword evidence="4 11" id="KW-0808">Transferase</keyword>
<dbReference type="UniPathway" id="UPA00060"/>
<comment type="subcellular location">
    <subcellularLocation>
        <location evidence="1 11">Cytoplasm</location>
    </subcellularLocation>
</comment>
<proteinExistence type="inferred from homology"/>
<dbReference type="Pfam" id="PF02568">
    <property type="entry name" value="ThiI"/>
    <property type="match status" value="1"/>
</dbReference>
<feature type="active site" description="Cysteine persulfide intermediate" evidence="11">
    <location>
        <position position="457"/>
    </location>
</feature>
<dbReference type="Gene3D" id="3.40.250.10">
    <property type="entry name" value="Rhodanese-like domain"/>
    <property type="match status" value="1"/>
</dbReference>
<dbReference type="NCBIfam" id="TIGR04271">
    <property type="entry name" value="ThiI_C_thiazole"/>
    <property type="match status" value="1"/>
</dbReference>
<dbReference type="EC" id="2.8.1.4" evidence="11"/>
<dbReference type="SUPFAM" id="SSF52402">
    <property type="entry name" value="Adenine nucleotide alpha hydrolases-like"/>
    <property type="match status" value="1"/>
</dbReference>
<dbReference type="InterPro" id="IPR001763">
    <property type="entry name" value="Rhodanese-like_dom"/>
</dbReference>
<dbReference type="Gene3D" id="3.40.50.620">
    <property type="entry name" value="HUPs"/>
    <property type="match status" value="1"/>
</dbReference>
<dbReference type="GO" id="GO:0140741">
    <property type="term" value="F:tRNA-uracil-4 sulfurtransferase activity"/>
    <property type="evidence" value="ECO:0007669"/>
    <property type="project" value="UniProtKB-EC"/>
</dbReference>
<dbReference type="SUPFAM" id="SSF143437">
    <property type="entry name" value="THUMP domain-like"/>
    <property type="match status" value="1"/>
</dbReference>
<organism evidence="14 15">
    <name type="scientific">Pseudomonas fulva (strain 12-X)</name>
    <dbReference type="NCBI Taxonomy" id="743720"/>
    <lineage>
        <taxon>Bacteria</taxon>
        <taxon>Pseudomonadati</taxon>
        <taxon>Pseudomonadota</taxon>
        <taxon>Gammaproteobacteria</taxon>
        <taxon>Pseudomonadales</taxon>
        <taxon>Pseudomonadaceae</taxon>
        <taxon>Pseudomonas</taxon>
    </lineage>
</organism>
<dbReference type="InterPro" id="IPR050102">
    <property type="entry name" value="tRNA_sulfurtransferase_ThiI"/>
</dbReference>
<dbReference type="GO" id="GO:0002937">
    <property type="term" value="P:tRNA 4-thiouridine biosynthesis"/>
    <property type="evidence" value="ECO:0007669"/>
    <property type="project" value="TreeGrafter"/>
</dbReference>
<evidence type="ECO:0000256" key="3">
    <source>
        <dbReference type="ARBA" id="ARBA00022555"/>
    </source>
</evidence>
<keyword evidence="5 11" id="KW-0547">Nucleotide-binding</keyword>
<evidence type="ECO:0000313" key="15">
    <source>
        <dbReference type="Proteomes" id="UP000000686"/>
    </source>
</evidence>
<reference evidence="14 15" key="1">
    <citation type="submission" date="2011-04" db="EMBL/GenBank/DDBJ databases">
        <title>Complete sequence of Pseudomonas fulva 12-X.</title>
        <authorList>
            <consortium name="US DOE Joint Genome Institute"/>
            <person name="Lucas S."/>
            <person name="Han J."/>
            <person name="Lapidus A."/>
            <person name="Cheng J.-F."/>
            <person name="Goodwin L."/>
            <person name="Pitluck S."/>
            <person name="Peters L."/>
            <person name="Mikhailova N."/>
            <person name="Pagani I."/>
            <person name="Davenport K."/>
            <person name="Han C."/>
            <person name="Tapia R."/>
            <person name="Land M."/>
            <person name="Hauser L."/>
            <person name="Kyrpides N."/>
            <person name="Ivanova N."/>
            <person name="Pagani I."/>
            <person name="Lcollab F.I."/>
            <person name="Woyke T."/>
        </authorList>
    </citation>
    <scope>NUCLEOTIDE SEQUENCE [LARGE SCALE GENOMIC DNA]</scope>
    <source>
        <strain evidence="15">12-X</strain>
    </source>
</reference>
<feature type="binding site" evidence="11">
    <location>
        <position position="267"/>
    </location>
    <ligand>
        <name>ATP</name>
        <dbReference type="ChEBI" id="CHEBI:30616"/>
    </ligand>
</feature>
<protein>
    <recommendedName>
        <fullName evidence="11">tRNA sulfurtransferase</fullName>
        <ecNumber evidence="11">2.8.1.4</ecNumber>
    </recommendedName>
    <alternativeName>
        <fullName evidence="11">Sulfur carrier protein ThiS sulfurtransferase</fullName>
    </alternativeName>
    <alternativeName>
        <fullName evidence="11">Thiamine biosynthesis protein ThiI</fullName>
    </alternativeName>
    <alternativeName>
        <fullName evidence="11">tRNA 4-thiouridine synthase</fullName>
    </alternativeName>
</protein>
<evidence type="ECO:0000259" key="13">
    <source>
        <dbReference type="PROSITE" id="PS51165"/>
    </source>
</evidence>
<keyword evidence="2 11" id="KW-0963">Cytoplasm</keyword>
<feature type="binding site" evidence="11">
    <location>
        <begin position="185"/>
        <end position="186"/>
    </location>
    <ligand>
        <name>ATP</name>
        <dbReference type="ChEBI" id="CHEBI:30616"/>
    </ligand>
</feature>
<dbReference type="eggNOG" id="COG0607">
    <property type="taxonomic scope" value="Bacteria"/>
</dbReference>
<dbReference type="InterPro" id="IPR020536">
    <property type="entry name" value="ThiI_AANH"/>
</dbReference>
<dbReference type="GO" id="GO:0009229">
    <property type="term" value="P:thiamine diphosphate biosynthetic process"/>
    <property type="evidence" value="ECO:0007669"/>
    <property type="project" value="UniProtKB-UniRule"/>
</dbReference>
<dbReference type="CDD" id="cd01712">
    <property type="entry name" value="PPase_ThiI"/>
    <property type="match status" value="1"/>
</dbReference>